<feature type="non-terminal residue" evidence="1">
    <location>
        <position position="1"/>
    </location>
</feature>
<gene>
    <name evidence="1" type="ORF">AMORRO_LOCUS16286</name>
</gene>
<evidence type="ECO:0000313" key="1">
    <source>
        <dbReference type="EMBL" id="CAG8766183.1"/>
    </source>
</evidence>
<sequence length="299" mass="34704">PEPRILGSKFSKFQFPSEDRDVIKFFKDLPACKWSLGTYINEIIEGPESDLTFDQHLTNFVENLRIINHMFSLPLPIKSFSFNYLKWLKSLSGKAVIQSCREFFDAKMNLEKKKIINFVVKESVNVTAQTKGFQNILQHSVLSGVEALPPEMLEDIYYVTSDNNDDEDTDDDHISYLKEPEYFDKLVNSVDLSYIAKEEEPITASSTSTIPIITTWDSFIIDDFDILKVFNCLRNSLPKKSPEVHPQYWGVMDLTGQHIPTKQKLIKKWNELVNNFKSDIAWSMVELEQFETNFFDNIE</sequence>
<protein>
    <submittedName>
        <fullName evidence="1">4759_t:CDS:1</fullName>
    </submittedName>
</protein>
<name>A0A9N9NW61_9GLOM</name>
<dbReference type="OrthoDB" id="2399986at2759"/>
<organism evidence="1 2">
    <name type="scientific">Acaulospora morrowiae</name>
    <dbReference type="NCBI Taxonomy" id="94023"/>
    <lineage>
        <taxon>Eukaryota</taxon>
        <taxon>Fungi</taxon>
        <taxon>Fungi incertae sedis</taxon>
        <taxon>Mucoromycota</taxon>
        <taxon>Glomeromycotina</taxon>
        <taxon>Glomeromycetes</taxon>
        <taxon>Diversisporales</taxon>
        <taxon>Acaulosporaceae</taxon>
        <taxon>Acaulospora</taxon>
    </lineage>
</organism>
<accession>A0A9N9NW61</accession>
<dbReference type="Proteomes" id="UP000789342">
    <property type="component" value="Unassembled WGS sequence"/>
</dbReference>
<evidence type="ECO:0000313" key="2">
    <source>
        <dbReference type="Proteomes" id="UP000789342"/>
    </source>
</evidence>
<keyword evidence="2" id="KW-1185">Reference proteome</keyword>
<feature type="non-terminal residue" evidence="1">
    <location>
        <position position="299"/>
    </location>
</feature>
<comment type="caution">
    <text evidence="1">The sequence shown here is derived from an EMBL/GenBank/DDBJ whole genome shotgun (WGS) entry which is preliminary data.</text>
</comment>
<reference evidence="1" key="1">
    <citation type="submission" date="2021-06" db="EMBL/GenBank/DDBJ databases">
        <authorList>
            <person name="Kallberg Y."/>
            <person name="Tangrot J."/>
            <person name="Rosling A."/>
        </authorList>
    </citation>
    <scope>NUCLEOTIDE SEQUENCE</scope>
    <source>
        <strain evidence="1">CL551</strain>
    </source>
</reference>
<proteinExistence type="predicted"/>
<dbReference type="AlphaFoldDB" id="A0A9N9NW61"/>
<dbReference type="EMBL" id="CAJVPV010043690">
    <property type="protein sequence ID" value="CAG8766183.1"/>
    <property type="molecule type" value="Genomic_DNA"/>
</dbReference>